<keyword evidence="2" id="KW-1185">Reference proteome</keyword>
<reference evidence="1 2" key="1">
    <citation type="submission" date="2020-01" db="EMBL/GenBank/DDBJ databases">
        <authorList>
            <person name="Gupta K D."/>
        </authorList>
    </citation>
    <scope>NUCLEOTIDE SEQUENCE [LARGE SCALE GENOMIC DNA]</scope>
</reference>
<gene>
    <name evidence="1" type="ORF">AAE3_LOCUS13500</name>
</gene>
<evidence type="ECO:0000313" key="1">
    <source>
        <dbReference type="EMBL" id="CAA7271259.1"/>
    </source>
</evidence>
<proteinExistence type="predicted"/>
<organism evidence="1 2">
    <name type="scientific">Cyclocybe aegerita</name>
    <name type="common">Black poplar mushroom</name>
    <name type="synonym">Agrocybe aegerita</name>
    <dbReference type="NCBI Taxonomy" id="1973307"/>
    <lineage>
        <taxon>Eukaryota</taxon>
        <taxon>Fungi</taxon>
        <taxon>Dikarya</taxon>
        <taxon>Basidiomycota</taxon>
        <taxon>Agaricomycotina</taxon>
        <taxon>Agaricomycetes</taxon>
        <taxon>Agaricomycetidae</taxon>
        <taxon>Agaricales</taxon>
        <taxon>Agaricineae</taxon>
        <taxon>Bolbitiaceae</taxon>
        <taxon>Cyclocybe</taxon>
    </lineage>
</organism>
<dbReference type="OrthoDB" id="2998109at2759"/>
<dbReference type="Proteomes" id="UP000467700">
    <property type="component" value="Unassembled WGS sequence"/>
</dbReference>
<dbReference type="AlphaFoldDB" id="A0A8S0WD24"/>
<sequence>MANINAVAVPQFAHDFPRAFNADDVMENGSVNPVSVNRFMTIAPAFQHSITIPWDMGLPPLQFPRLAHCRQTSTSTQSRTEIVQAVQKLSQSTFSLNRVLVSTELWGNLQAYALRETVHGKSTLGYNPNQADPATVNHVRALQWMHYTMLLHETSVGKKEIIVHCEPDIQSVIFKYMVQPVMFQLRVSFELFSLRNEVLTNNFKSSSLVQIRYPVDQELTPETYEDPDGGKCDAQKQFPFWGTCGTKKDQRVHPAEITVVLDKNKTGNVLADFLLRSGPSVNARHGAVIEVKTWWSYATEFFMEIFRSSALIAQQTGVINWGMNTISSKIIKQIWGQLVYLGCRWGAITNGDIIMVYTMTNSDELTISTPKKLNRPDLIPAITGLSFAGVDSAKYAATSTEIFALSNALCGAKKPASDVTEAELSA</sequence>
<dbReference type="EMBL" id="CACVBS010000102">
    <property type="protein sequence ID" value="CAA7271259.1"/>
    <property type="molecule type" value="Genomic_DNA"/>
</dbReference>
<protein>
    <submittedName>
        <fullName evidence="1">Uncharacterized protein</fullName>
    </submittedName>
</protein>
<comment type="caution">
    <text evidence="1">The sequence shown here is derived from an EMBL/GenBank/DDBJ whole genome shotgun (WGS) entry which is preliminary data.</text>
</comment>
<accession>A0A8S0WD24</accession>
<name>A0A8S0WD24_CYCAE</name>
<evidence type="ECO:0000313" key="2">
    <source>
        <dbReference type="Proteomes" id="UP000467700"/>
    </source>
</evidence>